<sequence length="126" mass="14296">MTTSKTNGKFQVKIVPTAQRDLRDAALYIAKDSPVNARKFVADIRARINNVLANSPNICLPPRAYPFLAEQGYLRFSVHTNYSALWIWNGQVIEIHRILHNKRNWTLIMGGPEETAEGENGNTILY</sequence>
<dbReference type="InterPro" id="IPR007712">
    <property type="entry name" value="RelE/ParE_toxin"/>
</dbReference>
<accession>A0ABZ3J8Y2</accession>
<evidence type="ECO:0000313" key="3">
    <source>
        <dbReference type="Proteomes" id="UP000216052"/>
    </source>
</evidence>
<proteinExistence type="predicted"/>
<gene>
    <name evidence="2" type="ORF">SPACI_045840</name>
</gene>
<evidence type="ECO:0000313" key="2">
    <source>
        <dbReference type="EMBL" id="XFO74474.1"/>
    </source>
</evidence>
<reference evidence="2" key="1">
    <citation type="submission" date="2024-05" db="EMBL/GenBank/DDBJ databases">
        <title>Isolation and characterization of Sporomusa carbonis sp. nov., a carboxydotrophic hydrogenogen in the genus of Sporomusa isolated from a charcoal burning pile.</title>
        <authorList>
            <person name="Boeer T."/>
            <person name="Rosenbaum F."/>
            <person name="Eysell L."/>
            <person name="Mueller V."/>
            <person name="Daniel R."/>
            <person name="Poehlein A."/>
        </authorList>
    </citation>
    <scope>NUCLEOTIDE SEQUENCE [LARGE SCALE GENOMIC DNA]</scope>
    <source>
        <strain evidence="2">DSM 3132</strain>
    </source>
</reference>
<evidence type="ECO:0000256" key="1">
    <source>
        <dbReference type="ARBA" id="ARBA00022649"/>
    </source>
</evidence>
<dbReference type="RefSeq" id="WP_093793469.1">
    <property type="nucleotide sequence ID" value="NZ_CP155571.1"/>
</dbReference>
<dbReference type="Proteomes" id="UP000216052">
    <property type="component" value="Chromosome"/>
</dbReference>
<dbReference type="Gene3D" id="3.30.2310.20">
    <property type="entry name" value="RelE-like"/>
    <property type="match status" value="1"/>
</dbReference>
<organism evidence="2 3">
    <name type="scientific">Sporomusa acidovorans (strain ATCC 49682 / DSM 3132 / Mol)</name>
    <dbReference type="NCBI Taxonomy" id="1123286"/>
    <lineage>
        <taxon>Bacteria</taxon>
        <taxon>Bacillati</taxon>
        <taxon>Bacillota</taxon>
        <taxon>Negativicutes</taxon>
        <taxon>Selenomonadales</taxon>
        <taxon>Sporomusaceae</taxon>
        <taxon>Sporomusa</taxon>
    </lineage>
</organism>
<keyword evidence="1" id="KW-1277">Toxin-antitoxin system</keyword>
<evidence type="ECO:0008006" key="4">
    <source>
        <dbReference type="Google" id="ProtNLM"/>
    </source>
</evidence>
<dbReference type="EMBL" id="CP155571">
    <property type="protein sequence ID" value="XFO74474.1"/>
    <property type="molecule type" value="Genomic_DNA"/>
</dbReference>
<keyword evidence="3" id="KW-1185">Reference proteome</keyword>
<protein>
    <recommendedName>
        <fullName evidence="4">Plasmid stabilization system protein</fullName>
    </recommendedName>
</protein>
<dbReference type="InterPro" id="IPR035093">
    <property type="entry name" value="RelE/ParE_toxin_dom_sf"/>
</dbReference>
<name>A0ABZ3J8Y2_SPOA4</name>
<dbReference type="Pfam" id="PF05016">
    <property type="entry name" value="ParE_toxin"/>
    <property type="match status" value="1"/>
</dbReference>